<dbReference type="RefSeq" id="WP_144590934.1">
    <property type="nucleotide sequence ID" value="NZ_VJWX01000274.1"/>
</dbReference>
<reference evidence="2 3" key="1">
    <citation type="submission" date="2019-07" db="EMBL/GenBank/DDBJ databases">
        <authorList>
            <person name="Duangmal K."/>
            <person name="Teo W.F.A."/>
        </authorList>
    </citation>
    <scope>NUCLEOTIDE SEQUENCE [LARGE SCALE GENOMIC DNA]</scope>
    <source>
        <strain evidence="2 3">TBRC 6029</strain>
    </source>
</reference>
<dbReference type="EMBL" id="VJWX01000274">
    <property type="protein sequence ID" value="TVT39771.1"/>
    <property type="molecule type" value="Genomic_DNA"/>
</dbReference>
<gene>
    <name evidence="2" type="ORF">FNH05_23790</name>
</gene>
<dbReference type="OrthoDB" id="3625230at2"/>
<keyword evidence="1" id="KW-1133">Transmembrane helix</keyword>
<protein>
    <submittedName>
        <fullName evidence="2">DUF4383 domain-containing protein</fullName>
    </submittedName>
</protein>
<evidence type="ECO:0000313" key="2">
    <source>
        <dbReference type="EMBL" id="TVT39771.1"/>
    </source>
</evidence>
<organism evidence="2 3">
    <name type="scientific">Amycolatopsis rhizosphaerae</name>
    <dbReference type="NCBI Taxonomy" id="2053003"/>
    <lineage>
        <taxon>Bacteria</taxon>
        <taxon>Bacillati</taxon>
        <taxon>Actinomycetota</taxon>
        <taxon>Actinomycetes</taxon>
        <taxon>Pseudonocardiales</taxon>
        <taxon>Pseudonocardiaceae</taxon>
        <taxon>Amycolatopsis</taxon>
    </lineage>
</organism>
<evidence type="ECO:0000313" key="3">
    <source>
        <dbReference type="Proteomes" id="UP000320011"/>
    </source>
</evidence>
<name>A0A558BTE5_9PSEU</name>
<reference evidence="2 3" key="2">
    <citation type="submission" date="2019-08" db="EMBL/GenBank/DDBJ databases">
        <title>Amycolatopsis acidicola sp. nov., isolated from peat swamp forest soil.</title>
        <authorList>
            <person name="Srisuk N."/>
        </authorList>
    </citation>
    <scope>NUCLEOTIDE SEQUENCE [LARGE SCALE GENOMIC DNA]</scope>
    <source>
        <strain evidence="2 3">TBRC 6029</strain>
    </source>
</reference>
<dbReference type="Pfam" id="PF14325">
    <property type="entry name" value="DUF4383"/>
    <property type="match status" value="1"/>
</dbReference>
<evidence type="ECO:0000256" key="1">
    <source>
        <dbReference type="SAM" id="Phobius"/>
    </source>
</evidence>
<feature type="transmembrane region" description="Helical" evidence="1">
    <location>
        <begin position="12"/>
        <end position="34"/>
    </location>
</feature>
<keyword evidence="1" id="KW-0472">Membrane</keyword>
<accession>A0A558BTE5</accession>
<dbReference type="Proteomes" id="UP000320011">
    <property type="component" value="Unassembled WGS sequence"/>
</dbReference>
<keyword evidence="3" id="KW-1185">Reference proteome</keyword>
<proteinExistence type="predicted"/>
<keyword evidence="1" id="KW-0812">Transmembrane</keyword>
<dbReference type="AlphaFoldDB" id="A0A558BTE5"/>
<sequence>MAERSGQRGAAVAQMLSLVIGVVYLALGIGGFFAGGQRFLGLHTDPILDLVRTAIGLVALGCTRRRIYSQVLGLVLFFGMAGLTVYGVLSTGTGQAENLEYGVAALGWEDDTLHGLTAVAGLAMGLWPQRTTPDRVSSGHNE</sequence>
<comment type="caution">
    <text evidence="2">The sequence shown here is derived from an EMBL/GenBank/DDBJ whole genome shotgun (WGS) entry which is preliminary data.</text>
</comment>
<feature type="transmembrane region" description="Helical" evidence="1">
    <location>
        <begin position="71"/>
        <end position="89"/>
    </location>
</feature>